<gene>
    <name evidence="11" type="primary">pth2</name>
    <name evidence="8" type="synonym">pth</name>
    <name evidence="11" type="ORF">CGERO_03735</name>
</gene>
<keyword evidence="8" id="KW-0963">Cytoplasm</keyword>
<feature type="binding site" evidence="8">
    <location>
        <position position="14"/>
    </location>
    <ligand>
        <name>tRNA</name>
        <dbReference type="ChEBI" id="CHEBI:17843"/>
    </ligand>
</feature>
<comment type="similarity">
    <text evidence="5 8 10">Belongs to the PTH family.</text>
</comment>
<evidence type="ECO:0000256" key="10">
    <source>
        <dbReference type="RuleBase" id="RU004320"/>
    </source>
</evidence>
<dbReference type="NCBIfam" id="TIGR00447">
    <property type="entry name" value="pth"/>
    <property type="match status" value="1"/>
</dbReference>
<dbReference type="EMBL" id="CP033897">
    <property type="protein sequence ID" value="AZA11066.1"/>
    <property type="molecule type" value="Genomic_DNA"/>
</dbReference>
<feature type="site" description="Discriminates between blocked and unblocked aminoacyl-tRNA" evidence="8">
    <location>
        <position position="9"/>
    </location>
</feature>
<feature type="site" description="Stabilizes the basic form of H active site to accept a proton" evidence="8">
    <location>
        <position position="92"/>
    </location>
</feature>
<dbReference type="PANTHER" id="PTHR17224:SF1">
    <property type="entry name" value="PEPTIDYL-TRNA HYDROLASE"/>
    <property type="match status" value="1"/>
</dbReference>
<reference evidence="11 12" key="1">
    <citation type="submission" date="2018-11" db="EMBL/GenBank/DDBJ databases">
        <authorList>
            <person name="Kleinhagauer T."/>
            <person name="Glaeser S.P."/>
            <person name="Spergser J."/>
            <person name="Ruckert C."/>
            <person name="Kaempfer P."/>
            <person name="Busse H.-J."/>
        </authorList>
    </citation>
    <scope>NUCLEOTIDE SEQUENCE [LARGE SCALE GENOMIC DNA]</scope>
    <source>
        <strain evidence="11 12">W8</strain>
    </source>
</reference>
<keyword evidence="3 8" id="KW-0378">Hydrolase</keyword>
<dbReference type="GO" id="GO:0006515">
    <property type="term" value="P:protein quality control for misfolded or incompletely synthesized proteins"/>
    <property type="evidence" value="ECO:0007669"/>
    <property type="project" value="UniProtKB-UniRule"/>
</dbReference>
<dbReference type="CDD" id="cd00462">
    <property type="entry name" value="PTH"/>
    <property type="match status" value="1"/>
</dbReference>
<dbReference type="EC" id="3.1.1.29" evidence="1 8"/>
<dbReference type="RefSeq" id="WP_123933533.1">
    <property type="nucleotide sequence ID" value="NZ_CP033897.1"/>
</dbReference>
<feature type="active site" description="Proton acceptor" evidence="8">
    <location>
        <position position="19"/>
    </location>
</feature>
<sequence length="176" mass="18854">MHLVVGLGNPGPKYTGTRHNIGVAALDELADRHGSSFSGHKRTNTDVAQIRVNGQPVLLARPRSLMNLSGQPVKALMGFFKLPPTQLIVLFDDLELDFGEVHGRLGGGDHGHKGLRSISQHLGTKEYYKVGLGIGRPPGRMDVASFVLKPFAAREKDSVPILCADGADAVESIIAE</sequence>
<proteinExistence type="inferred from homology"/>
<feature type="binding site" evidence="8">
    <location>
        <position position="67"/>
    </location>
    <ligand>
        <name>tRNA</name>
        <dbReference type="ChEBI" id="CHEBI:17843"/>
    </ligand>
</feature>
<dbReference type="AlphaFoldDB" id="A0A3G6IZI9"/>
<name>A0A3G6IZI9_9CORY</name>
<dbReference type="GO" id="GO:0005737">
    <property type="term" value="C:cytoplasm"/>
    <property type="evidence" value="ECO:0007669"/>
    <property type="project" value="UniProtKB-SubCell"/>
</dbReference>
<evidence type="ECO:0000256" key="5">
    <source>
        <dbReference type="ARBA" id="ARBA00038063"/>
    </source>
</evidence>
<evidence type="ECO:0000256" key="1">
    <source>
        <dbReference type="ARBA" id="ARBA00013260"/>
    </source>
</evidence>
<dbReference type="InterPro" id="IPR036416">
    <property type="entry name" value="Pept_tRNA_hydro_sf"/>
</dbReference>
<dbReference type="HAMAP" id="MF_00083">
    <property type="entry name" value="Pept_tRNA_hydro_bact"/>
    <property type="match status" value="1"/>
</dbReference>
<dbReference type="Proteomes" id="UP000271587">
    <property type="component" value="Chromosome"/>
</dbReference>
<dbReference type="GO" id="GO:0072344">
    <property type="term" value="P:rescue of stalled ribosome"/>
    <property type="evidence" value="ECO:0007669"/>
    <property type="project" value="UniProtKB-UniRule"/>
</dbReference>
<comment type="caution">
    <text evidence="8">Lacks conserved residue(s) required for the propagation of feature annotation.</text>
</comment>
<comment type="function">
    <text evidence="8">Catalyzes the release of premature peptidyl moieties from peptidyl-tRNA molecules trapped in stalled 50S ribosomal subunits, and thus maintains levels of free tRNAs and 50S ribosomes.</text>
</comment>
<dbReference type="InterPro" id="IPR001328">
    <property type="entry name" value="Pept_tRNA_hydro"/>
</dbReference>
<comment type="subcellular location">
    <subcellularLocation>
        <location evidence="8">Cytoplasm</location>
    </subcellularLocation>
</comment>
<dbReference type="SUPFAM" id="SSF53178">
    <property type="entry name" value="Peptidyl-tRNA hydrolase-like"/>
    <property type="match status" value="1"/>
</dbReference>
<keyword evidence="12" id="KW-1185">Reference proteome</keyword>
<dbReference type="PROSITE" id="PS01195">
    <property type="entry name" value="PEPT_TRNA_HYDROL_1"/>
    <property type="match status" value="1"/>
</dbReference>
<dbReference type="KEGG" id="cgk:CGERO_03735"/>
<dbReference type="FunFam" id="3.40.50.1470:FF:000001">
    <property type="entry name" value="Peptidyl-tRNA hydrolase"/>
    <property type="match status" value="1"/>
</dbReference>
<evidence type="ECO:0000256" key="3">
    <source>
        <dbReference type="ARBA" id="ARBA00022801"/>
    </source>
</evidence>
<evidence type="ECO:0000256" key="7">
    <source>
        <dbReference type="ARBA" id="ARBA00050038"/>
    </source>
</evidence>
<dbReference type="InterPro" id="IPR018171">
    <property type="entry name" value="Pept_tRNA_hydro_CS"/>
</dbReference>
<evidence type="ECO:0000256" key="9">
    <source>
        <dbReference type="RuleBase" id="RU000673"/>
    </source>
</evidence>
<dbReference type="Gene3D" id="3.40.50.1470">
    <property type="entry name" value="Peptidyl-tRNA hydrolase"/>
    <property type="match status" value="1"/>
</dbReference>
<comment type="subunit">
    <text evidence="8">Monomer.</text>
</comment>
<evidence type="ECO:0000313" key="12">
    <source>
        <dbReference type="Proteomes" id="UP000271587"/>
    </source>
</evidence>
<dbReference type="OrthoDB" id="9800507at2"/>
<dbReference type="GO" id="GO:0000049">
    <property type="term" value="F:tRNA binding"/>
    <property type="evidence" value="ECO:0007669"/>
    <property type="project" value="UniProtKB-UniRule"/>
</dbReference>
<keyword evidence="4 8" id="KW-0694">RNA-binding</keyword>
<keyword evidence="2 8" id="KW-0820">tRNA-binding</keyword>
<evidence type="ECO:0000256" key="2">
    <source>
        <dbReference type="ARBA" id="ARBA00022555"/>
    </source>
</evidence>
<evidence type="ECO:0000256" key="4">
    <source>
        <dbReference type="ARBA" id="ARBA00022884"/>
    </source>
</evidence>
<dbReference type="GO" id="GO:0004045">
    <property type="term" value="F:peptidyl-tRNA hydrolase activity"/>
    <property type="evidence" value="ECO:0007669"/>
    <property type="project" value="UniProtKB-UniRule"/>
</dbReference>
<comment type="function">
    <text evidence="8">Hydrolyzes ribosome-free peptidyl-tRNAs (with 1 or more amino acids incorporated), which drop off the ribosome during protein synthesis, or as a result of ribosome stalling.</text>
</comment>
<dbReference type="Pfam" id="PF01195">
    <property type="entry name" value="Pept_tRNA_hydro"/>
    <property type="match status" value="1"/>
</dbReference>
<evidence type="ECO:0000313" key="11">
    <source>
        <dbReference type="EMBL" id="AZA11066.1"/>
    </source>
</evidence>
<evidence type="ECO:0000256" key="8">
    <source>
        <dbReference type="HAMAP-Rule" id="MF_00083"/>
    </source>
</evidence>
<accession>A0A3G6IZI9</accession>
<organism evidence="11 12">
    <name type="scientific">Corynebacterium gerontici</name>
    <dbReference type="NCBI Taxonomy" id="2079234"/>
    <lineage>
        <taxon>Bacteria</taxon>
        <taxon>Bacillati</taxon>
        <taxon>Actinomycetota</taxon>
        <taxon>Actinomycetes</taxon>
        <taxon>Mycobacteriales</taxon>
        <taxon>Corynebacteriaceae</taxon>
        <taxon>Corynebacterium</taxon>
    </lineage>
</organism>
<protein>
    <recommendedName>
        <fullName evidence="7 8">Peptidyl-tRNA hydrolase</fullName>
        <shortName evidence="8">Pth</shortName>
        <ecNumber evidence="1 8">3.1.1.29</ecNumber>
    </recommendedName>
</protein>
<dbReference type="PANTHER" id="PTHR17224">
    <property type="entry name" value="PEPTIDYL-TRNA HYDROLASE"/>
    <property type="match status" value="1"/>
</dbReference>
<comment type="catalytic activity">
    <reaction evidence="6 8 9">
        <text>an N-acyl-L-alpha-aminoacyl-tRNA + H2O = an N-acyl-L-amino acid + a tRNA + H(+)</text>
        <dbReference type="Rhea" id="RHEA:54448"/>
        <dbReference type="Rhea" id="RHEA-COMP:10123"/>
        <dbReference type="Rhea" id="RHEA-COMP:13883"/>
        <dbReference type="ChEBI" id="CHEBI:15377"/>
        <dbReference type="ChEBI" id="CHEBI:15378"/>
        <dbReference type="ChEBI" id="CHEBI:59874"/>
        <dbReference type="ChEBI" id="CHEBI:78442"/>
        <dbReference type="ChEBI" id="CHEBI:138191"/>
        <dbReference type="EC" id="3.1.1.29"/>
    </reaction>
</comment>
<evidence type="ECO:0000256" key="6">
    <source>
        <dbReference type="ARBA" id="ARBA00048707"/>
    </source>
</evidence>